<gene>
    <name evidence="3" type="ORF">GL286_02830</name>
</gene>
<dbReference type="SFLD" id="SFLDG00358">
    <property type="entry name" value="Main_(cytGST)"/>
    <property type="match status" value="1"/>
</dbReference>
<dbReference type="PANTHER" id="PTHR44051:SF8">
    <property type="entry name" value="GLUTATHIONE S-TRANSFERASE GSTA"/>
    <property type="match status" value="1"/>
</dbReference>
<evidence type="ECO:0000259" key="2">
    <source>
        <dbReference type="PROSITE" id="PS50405"/>
    </source>
</evidence>
<dbReference type="InterPro" id="IPR004045">
    <property type="entry name" value="Glutathione_S-Trfase_N"/>
</dbReference>
<dbReference type="PANTHER" id="PTHR44051">
    <property type="entry name" value="GLUTATHIONE S-TRANSFERASE-RELATED"/>
    <property type="match status" value="1"/>
</dbReference>
<feature type="domain" description="GST C-terminal" evidence="2">
    <location>
        <begin position="89"/>
        <end position="216"/>
    </location>
</feature>
<comment type="caution">
    <text evidence="3">The sequence shown here is derived from an EMBL/GenBank/DDBJ whole genome shotgun (WGS) entry which is preliminary data.</text>
</comment>
<dbReference type="SUPFAM" id="SSF52833">
    <property type="entry name" value="Thioredoxin-like"/>
    <property type="match status" value="1"/>
</dbReference>
<organism evidence="3 4">
    <name type="scientific">Paracoccus aestuariivivens</name>
    <dbReference type="NCBI Taxonomy" id="1820333"/>
    <lineage>
        <taxon>Bacteria</taxon>
        <taxon>Pseudomonadati</taxon>
        <taxon>Pseudomonadota</taxon>
        <taxon>Alphaproteobacteria</taxon>
        <taxon>Rhodobacterales</taxon>
        <taxon>Paracoccaceae</taxon>
        <taxon>Paracoccus</taxon>
    </lineage>
</organism>
<evidence type="ECO:0000313" key="3">
    <source>
        <dbReference type="EMBL" id="MTH76656.1"/>
    </source>
</evidence>
<dbReference type="GO" id="GO:0016740">
    <property type="term" value="F:transferase activity"/>
    <property type="evidence" value="ECO:0007669"/>
    <property type="project" value="UniProtKB-KW"/>
</dbReference>
<evidence type="ECO:0000313" key="4">
    <source>
        <dbReference type="Proteomes" id="UP000478183"/>
    </source>
</evidence>
<dbReference type="OrthoDB" id="9782992at2"/>
<dbReference type="Gene3D" id="3.40.30.10">
    <property type="entry name" value="Glutaredoxin"/>
    <property type="match status" value="1"/>
</dbReference>
<keyword evidence="3" id="KW-0808">Transferase</keyword>
<dbReference type="InterPro" id="IPR036282">
    <property type="entry name" value="Glutathione-S-Trfase_C_sf"/>
</dbReference>
<evidence type="ECO:0000259" key="1">
    <source>
        <dbReference type="PROSITE" id="PS50404"/>
    </source>
</evidence>
<sequence>MMLTIYGHPLSSYTQKVLVALYETGAPFTFRHIDLGSPEDRALMKRIEPMGRMPGLRDEARGVILSQSTVMIDYIHLHYPGTRKLLPADPDAASLARQWDRFFDFQVNGIAQQIVDARLFMGEGAEAPVSAFARGKLDLAYDALDHHLQKREWAAGEYGLADCAASPALFYAGILHPFGDRPALSGYFERLLARPSFQRARTEALPYLKLFPFPKLIPARFLT</sequence>
<dbReference type="Pfam" id="PF00043">
    <property type="entry name" value="GST_C"/>
    <property type="match status" value="1"/>
</dbReference>
<reference evidence="3 4" key="1">
    <citation type="submission" date="2019-11" db="EMBL/GenBank/DDBJ databases">
        <authorList>
            <person name="Dong K."/>
        </authorList>
    </citation>
    <scope>NUCLEOTIDE SEQUENCE [LARGE SCALE GENOMIC DNA]</scope>
    <source>
        <strain evidence="3 4">NBRC 111993</strain>
    </source>
</reference>
<accession>A0A6L6J525</accession>
<dbReference type="CDD" id="cd00570">
    <property type="entry name" value="GST_N_family"/>
    <property type="match status" value="1"/>
</dbReference>
<protein>
    <submittedName>
        <fullName evidence="3">Glutathione S-transferase family protein</fullName>
    </submittedName>
</protein>
<dbReference type="PROSITE" id="PS50404">
    <property type="entry name" value="GST_NTER"/>
    <property type="match status" value="1"/>
</dbReference>
<dbReference type="Pfam" id="PF13417">
    <property type="entry name" value="GST_N_3"/>
    <property type="match status" value="1"/>
</dbReference>
<dbReference type="EMBL" id="WMIE01000001">
    <property type="protein sequence ID" value="MTH76656.1"/>
    <property type="molecule type" value="Genomic_DNA"/>
</dbReference>
<dbReference type="InterPro" id="IPR036249">
    <property type="entry name" value="Thioredoxin-like_sf"/>
</dbReference>
<dbReference type="Gene3D" id="1.20.1050.10">
    <property type="match status" value="1"/>
</dbReference>
<dbReference type="InterPro" id="IPR040079">
    <property type="entry name" value="Glutathione_S-Trfase"/>
</dbReference>
<dbReference type="AlphaFoldDB" id="A0A6L6J525"/>
<keyword evidence="4" id="KW-1185">Reference proteome</keyword>
<name>A0A6L6J525_9RHOB</name>
<dbReference type="PROSITE" id="PS50405">
    <property type="entry name" value="GST_CTER"/>
    <property type="match status" value="1"/>
</dbReference>
<feature type="domain" description="GST N-terminal" evidence="1">
    <location>
        <begin position="1"/>
        <end position="83"/>
    </location>
</feature>
<dbReference type="SUPFAM" id="SSF47616">
    <property type="entry name" value="GST C-terminal domain-like"/>
    <property type="match status" value="1"/>
</dbReference>
<dbReference type="InterPro" id="IPR010987">
    <property type="entry name" value="Glutathione-S-Trfase_C-like"/>
</dbReference>
<dbReference type="Proteomes" id="UP000478183">
    <property type="component" value="Unassembled WGS sequence"/>
</dbReference>
<dbReference type="SFLD" id="SFLDS00019">
    <property type="entry name" value="Glutathione_Transferase_(cytos"/>
    <property type="match status" value="1"/>
</dbReference>
<proteinExistence type="predicted"/>
<dbReference type="InterPro" id="IPR004046">
    <property type="entry name" value="GST_C"/>
</dbReference>